<keyword evidence="3" id="KW-1185">Reference proteome</keyword>
<accession>A0ABR2QU74</accession>
<protein>
    <recommendedName>
        <fullName evidence="1">RNase H type-1 domain-containing protein</fullName>
    </recommendedName>
</protein>
<comment type="caution">
    <text evidence="2">The sequence shown here is derived from an EMBL/GenBank/DDBJ whole genome shotgun (WGS) entry which is preliminary data.</text>
</comment>
<evidence type="ECO:0000259" key="1">
    <source>
        <dbReference type="Pfam" id="PF13456"/>
    </source>
</evidence>
<dbReference type="InterPro" id="IPR002156">
    <property type="entry name" value="RNaseH_domain"/>
</dbReference>
<dbReference type="EMBL" id="JBBPBN010000031">
    <property type="protein sequence ID" value="KAK9004210.1"/>
    <property type="molecule type" value="Genomic_DNA"/>
</dbReference>
<feature type="domain" description="RNase H type-1" evidence="1">
    <location>
        <begin position="66"/>
        <end position="126"/>
    </location>
</feature>
<dbReference type="SUPFAM" id="SSF53098">
    <property type="entry name" value="Ribonuclease H-like"/>
    <property type="match status" value="1"/>
</dbReference>
<dbReference type="PANTHER" id="PTHR47723">
    <property type="entry name" value="OS05G0353850 PROTEIN"/>
    <property type="match status" value="1"/>
</dbReference>
<dbReference type="Proteomes" id="UP001396334">
    <property type="component" value="Unassembled WGS sequence"/>
</dbReference>
<dbReference type="Pfam" id="PF13456">
    <property type="entry name" value="RVT_3"/>
    <property type="match status" value="1"/>
</dbReference>
<organism evidence="2 3">
    <name type="scientific">Hibiscus sabdariffa</name>
    <name type="common">roselle</name>
    <dbReference type="NCBI Taxonomy" id="183260"/>
    <lineage>
        <taxon>Eukaryota</taxon>
        <taxon>Viridiplantae</taxon>
        <taxon>Streptophyta</taxon>
        <taxon>Embryophyta</taxon>
        <taxon>Tracheophyta</taxon>
        <taxon>Spermatophyta</taxon>
        <taxon>Magnoliopsida</taxon>
        <taxon>eudicotyledons</taxon>
        <taxon>Gunneridae</taxon>
        <taxon>Pentapetalae</taxon>
        <taxon>rosids</taxon>
        <taxon>malvids</taxon>
        <taxon>Malvales</taxon>
        <taxon>Malvaceae</taxon>
        <taxon>Malvoideae</taxon>
        <taxon>Hibiscus</taxon>
    </lineage>
</organism>
<evidence type="ECO:0000313" key="2">
    <source>
        <dbReference type="EMBL" id="KAK9004210.1"/>
    </source>
</evidence>
<gene>
    <name evidence="2" type="ORF">V6N11_002017</name>
</gene>
<dbReference type="InterPro" id="IPR036397">
    <property type="entry name" value="RNaseH_sf"/>
</dbReference>
<name>A0ABR2QU74_9ROSI</name>
<dbReference type="CDD" id="cd06222">
    <property type="entry name" value="RNase_H_like"/>
    <property type="match status" value="1"/>
</dbReference>
<dbReference type="InterPro" id="IPR044730">
    <property type="entry name" value="RNase_H-like_dom_plant"/>
</dbReference>
<evidence type="ECO:0000313" key="3">
    <source>
        <dbReference type="Proteomes" id="UP001396334"/>
    </source>
</evidence>
<sequence>MTCSISLPDFTPLSAMVADDGASFTSSCLRMYLSILQPWRTWTMCFDGVRLRRRSGHLWRLVGGVTSCGSFVRSSNGIWLDGFIKFIGRCSILEAEFWTVYEGLKCAMDLNVQKVIVESNSREVIGILLG</sequence>
<dbReference type="InterPro" id="IPR053151">
    <property type="entry name" value="RNase_H-like"/>
</dbReference>
<dbReference type="PANTHER" id="PTHR47723:SF19">
    <property type="entry name" value="POLYNUCLEOTIDYL TRANSFERASE, RIBONUCLEASE H-LIKE SUPERFAMILY PROTEIN"/>
    <property type="match status" value="1"/>
</dbReference>
<dbReference type="InterPro" id="IPR012337">
    <property type="entry name" value="RNaseH-like_sf"/>
</dbReference>
<proteinExistence type="predicted"/>
<dbReference type="Gene3D" id="3.30.420.10">
    <property type="entry name" value="Ribonuclease H-like superfamily/Ribonuclease H"/>
    <property type="match status" value="1"/>
</dbReference>
<reference evidence="2 3" key="1">
    <citation type="journal article" date="2024" name="G3 (Bethesda)">
        <title>Genome assembly of Hibiscus sabdariffa L. provides insights into metabolisms of medicinal natural products.</title>
        <authorList>
            <person name="Kim T."/>
        </authorList>
    </citation>
    <scope>NUCLEOTIDE SEQUENCE [LARGE SCALE GENOMIC DNA]</scope>
    <source>
        <strain evidence="2">TK-2024</strain>
        <tissue evidence="2">Old leaves</tissue>
    </source>
</reference>